<reference evidence="1 2" key="2">
    <citation type="journal article" date="2022" name="Mol. Ecol. Resour.">
        <title>The genomes of chicory, endive, great burdock and yacon provide insights into Asteraceae paleo-polyploidization history and plant inulin production.</title>
        <authorList>
            <person name="Fan W."/>
            <person name="Wang S."/>
            <person name="Wang H."/>
            <person name="Wang A."/>
            <person name="Jiang F."/>
            <person name="Liu H."/>
            <person name="Zhao H."/>
            <person name="Xu D."/>
            <person name="Zhang Y."/>
        </authorList>
    </citation>
    <scope>NUCLEOTIDE SEQUENCE [LARGE SCALE GENOMIC DNA]</scope>
    <source>
        <strain evidence="2">cv. Yunnan</strain>
        <tissue evidence="1">Leaves</tissue>
    </source>
</reference>
<sequence length="262" mass="30473">MVTHVVENEVVEYEVVEYEVVEERLVEDELIENKEVREEVVANKENEEVVRDEVVVENILEEGGAANDNVNESVNEKSVPKHDEKEQEGDDDEEEQEGDDEAEETIIFMRTWLMEHGGYKQEDTQEWEKIVLKEMQEETDTEKDENDVDTLLASVPFLQTGDPNKKEDINQEKMIKTLSQALKSPYVNRKVAMGEKIRTTETLRKMVCAYLDSIGCNVSKTMEMSEIKIVEMTWRTLNNKVDCRIFAMRHMETFTCSTSWQC</sequence>
<gene>
    <name evidence="1" type="ORF">L1987_54846</name>
</gene>
<evidence type="ECO:0000313" key="2">
    <source>
        <dbReference type="Proteomes" id="UP001056120"/>
    </source>
</evidence>
<proteinExistence type="predicted"/>
<protein>
    <submittedName>
        <fullName evidence="1">Uncharacterized protein</fullName>
    </submittedName>
</protein>
<keyword evidence="2" id="KW-1185">Reference proteome</keyword>
<reference evidence="2" key="1">
    <citation type="journal article" date="2022" name="Mol. Ecol. Resour.">
        <title>The genomes of chicory, endive, great burdock and yacon provide insights into Asteraceae palaeo-polyploidization history and plant inulin production.</title>
        <authorList>
            <person name="Fan W."/>
            <person name="Wang S."/>
            <person name="Wang H."/>
            <person name="Wang A."/>
            <person name="Jiang F."/>
            <person name="Liu H."/>
            <person name="Zhao H."/>
            <person name="Xu D."/>
            <person name="Zhang Y."/>
        </authorList>
    </citation>
    <scope>NUCLEOTIDE SEQUENCE [LARGE SCALE GENOMIC DNA]</scope>
    <source>
        <strain evidence="2">cv. Yunnan</strain>
    </source>
</reference>
<dbReference type="Proteomes" id="UP001056120">
    <property type="component" value="Linkage Group LG18"/>
</dbReference>
<comment type="caution">
    <text evidence="1">The sequence shown here is derived from an EMBL/GenBank/DDBJ whole genome shotgun (WGS) entry which is preliminary data.</text>
</comment>
<organism evidence="1 2">
    <name type="scientific">Smallanthus sonchifolius</name>
    <dbReference type="NCBI Taxonomy" id="185202"/>
    <lineage>
        <taxon>Eukaryota</taxon>
        <taxon>Viridiplantae</taxon>
        <taxon>Streptophyta</taxon>
        <taxon>Embryophyta</taxon>
        <taxon>Tracheophyta</taxon>
        <taxon>Spermatophyta</taxon>
        <taxon>Magnoliopsida</taxon>
        <taxon>eudicotyledons</taxon>
        <taxon>Gunneridae</taxon>
        <taxon>Pentapetalae</taxon>
        <taxon>asterids</taxon>
        <taxon>campanulids</taxon>
        <taxon>Asterales</taxon>
        <taxon>Asteraceae</taxon>
        <taxon>Asteroideae</taxon>
        <taxon>Heliantheae alliance</taxon>
        <taxon>Millerieae</taxon>
        <taxon>Smallanthus</taxon>
    </lineage>
</organism>
<evidence type="ECO:0000313" key="1">
    <source>
        <dbReference type="EMBL" id="KAI3755053.1"/>
    </source>
</evidence>
<dbReference type="EMBL" id="CM042035">
    <property type="protein sequence ID" value="KAI3755053.1"/>
    <property type="molecule type" value="Genomic_DNA"/>
</dbReference>
<accession>A0ACB9E8X9</accession>
<name>A0ACB9E8X9_9ASTR</name>